<dbReference type="SMART" id="SM00195">
    <property type="entry name" value="DSPc"/>
    <property type="match status" value="1"/>
</dbReference>
<accession>A0AB34IQL6</accession>
<evidence type="ECO:0000259" key="6">
    <source>
        <dbReference type="PROSITE" id="PS50054"/>
    </source>
</evidence>
<evidence type="ECO:0000256" key="4">
    <source>
        <dbReference type="ARBA" id="ARBA00022912"/>
    </source>
</evidence>
<reference evidence="8 9" key="1">
    <citation type="journal article" date="2024" name="Science">
        <title>Giant polyketide synthase enzymes in the biosynthesis of giant marine polyether toxins.</title>
        <authorList>
            <person name="Fallon T.R."/>
            <person name="Shende V.V."/>
            <person name="Wierzbicki I.H."/>
            <person name="Pendleton A.L."/>
            <person name="Watervoot N.F."/>
            <person name="Auber R.P."/>
            <person name="Gonzalez D.J."/>
            <person name="Wisecaver J.H."/>
            <person name="Moore B.S."/>
        </authorList>
    </citation>
    <scope>NUCLEOTIDE SEQUENCE [LARGE SCALE GENOMIC DNA]</scope>
    <source>
        <strain evidence="8 9">12B1</strain>
    </source>
</reference>
<feature type="region of interest" description="Disordered" evidence="5">
    <location>
        <begin position="187"/>
        <end position="266"/>
    </location>
</feature>
<organism evidence="8 9">
    <name type="scientific">Prymnesium parvum</name>
    <name type="common">Toxic golden alga</name>
    <dbReference type="NCBI Taxonomy" id="97485"/>
    <lineage>
        <taxon>Eukaryota</taxon>
        <taxon>Haptista</taxon>
        <taxon>Haptophyta</taxon>
        <taxon>Prymnesiophyceae</taxon>
        <taxon>Prymnesiales</taxon>
        <taxon>Prymnesiaceae</taxon>
        <taxon>Prymnesium</taxon>
    </lineage>
</organism>
<keyword evidence="9" id="KW-1185">Reference proteome</keyword>
<dbReference type="EMBL" id="JBGBPQ010000021">
    <property type="protein sequence ID" value="KAL1503838.1"/>
    <property type="molecule type" value="Genomic_DNA"/>
</dbReference>
<gene>
    <name evidence="8" type="ORF">AB1Y20_012304</name>
</gene>
<dbReference type="GO" id="GO:0005737">
    <property type="term" value="C:cytoplasm"/>
    <property type="evidence" value="ECO:0007669"/>
    <property type="project" value="TreeGrafter"/>
</dbReference>
<dbReference type="PROSITE" id="PS00383">
    <property type="entry name" value="TYR_PHOSPHATASE_1"/>
    <property type="match status" value="1"/>
</dbReference>
<dbReference type="InterPro" id="IPR020422">
    <property type="entry name" value="TYR_PHOSPHATASE_DUAL_dom"/>
</dbReference>
<comment type="similarity">
    <text evidence="1">Belongs to the protein-tyrosine phosphatase family. Non-receptor class dual specificity subfamily.</text>
</comment>
<evidence type="ECO:0000256" key="2">
    <source>
        <dbReference type="ARBA" id="ARBA00013064"/>
    </source>
</evidence>
<comment type="caution">
    <text evidence="8">The sequence shown here is derived from an EMBL/GenBank/DDBJ whole genome shotgun (WGS) entry which is preliminary data.</text>
</comment>
<dbReference type="PROSITE" id="PS50056">
    <property type="entry name" value="TYR_PHOSPHATASE_2"/>
    <property type="match status" value="1"/>
</dbReference>
<evidence type="ECO:0000259" key="7">
    <source>
        <dbReference type="PROSITE" id="PS50056"/>
    </source>
</evidence>
<feature type="domain" description="Tyrosine-protein phosphatase" evidence="6">
    <location>
        <begin position="39"/>
        <end position="188"/>
    </location>
</feature>
<feature type="domain" description="Tyrosine specific protein phosphatases" evidence="7">
    <location>
        <begin position="114"/>
        <end position="167"/>
    </location>
</feature>
<dbReference type="AlphaFoldDB" id="A0AB34IQL6"/>
<dbReference type="Pfam" id="PF00782">
    <property type="entry name" value="DSPc"/>
    <property type="match status" value="1"/>
</dbReference>
<dbReference type="Proteomes" id="UP001515480">
    <property type="component" value="Unassembled WGS sequence"/>
</dbReference>
<dbReference type="SUPFAM" id="SSF52799">
    <property type="entry name" value="(Phosphotyrosine protein) phosphatases II"/>
    <property type="match status" value="1"/>
</dbReference>
<dbReference type="PANTHER" id="PTHR10159">
    <property type="entry name" value="DUAL SPECIFICITY PROTEIN PHOSPHATASE"/>
    <property type="match status" value="1"/>
</dbReference>
<dbReference type="InterPro" id="IPR000340">
    <property type="entry name" value="Dual-sp_phosphatase_cat-dom"/>
</dbReference>
<evidence type="ECO:0000313" key="8">
    <source>
        <dbReference type="EMBL" id="KAL1503838.1"/>
    </source>
</evidence>
<evidence type="ECO:0000256" key="3">
    <source>
        <dbReference type="ARBA" id="ARBA00022801"/>
    </source>
</evidence>
<dbReference type="CDD" id="cd14498">
    <property type="entry name" value="DSP"/>
    <property type="match status" value="1"/>
</dbReference>
<proteinExistence type="inferred from homology"/>
<keyword evidence="4" id="KW-0904">Protein phosphatase</keyword>
<sequence>MPAHDDLMSLIQPERVTRSRACDLAVAVATGEARHAARAMAAVLPWLYMGDKAVAKDRTLLRQLNVRYIVNVTPPRTDGGVANFFEKEHGFEYLRLPLRDMNTESLLDHLPKAVAFLQRARVRADGRVLVHCNEGKSRSASVVIGYLIQTHGVGFAEALEMVRAARPQAEPKEAFCRQLASLHPALLDGGGAAHGSKRPSEPGGGDGAAPAKRRAIGPPRGPPSPEAPAIGPAIGPAPPPASHAAAEAADDSADAAAVRIGPSARP</sequence>
<dbReference type="InterPro" id="IPR029021">
    <property type="entry name" value="Prot-tyrosine_phosphatase-like"/>
</dbReference>
<dbReference type="Gene3D" id="3.90.190.10">
    <property type="entry name" value="Protein tyrosine phosphatase superfamily"/>
    <property type="match status" value="1"/>
</dbReference>
<evidence type="ECO:0000256" key="1">
    <source>
        <dbReference type="ARBA" id="ARBA00008601"/>
    </source>
</evidence>
<dbReference type="GO" id="GO:0043409">
    <property type="term" value="P:negative regulation of MAPK cascade"/>
    <property type="evidence" value="ECO:0007669"/>
    <property type="project" value="TreeGrafter"/>
</dbReference>
<evidence type="ECO:0000313" key="9">
    <source>
        <dbReference type="Proteomes" id="UP001515480"/>
    </source>
</evidence>
<dbReference type="GO" id="GO:0004725">
    <property type="term" value="F:protein tyrosine phosphatase activity"/>
    <property type="evidence" value="ECO:0007669"/>
    <property type="project" value="UniProtKB-EC"/>
</dbReference>
<dbReference type="InterPro" id="IPR000387">
    <property type="entry name" value="Tyr_Pase_dom"/>
</dbReference>
<name>A0AB34IQL6_PRYPA</name>
<dbReference type="PANTHER" id="PTHR10159:SF519">
    <property type="entry name" value="DUAL SPECIFICITY PROTEIN PHOSPHATASE MPK3"/>
    <property type="match status" value="1"/>
</dbReference>
<evidence type="ECO:0000256" key="5">
    <source>
        <dbReference type="SAM" id="MobiDB-lite"/>
    </source>
</evidence>
<keyword evidence="3" id="KW-0378">Hydrolase</keyword>
<dbReference type="InterPro" id="IPR016130">
    <property type="entry name" value="Tyr_Pase_AS"/>
</dbReference>
<dbReference type="EC" id="3.1.3.48" evidence="2"/>
<dbReference type="PROSITE" id="PS50054">
    <property type="entry name" value="TYR_PHOSPHATASE_DUAL"/>
    <property type="match status" value="1"/>
</dbReference>
<protein>
    <recommendedName>
        <fullName evidence="2">protein-tyrosine-phosphatase</fullName>
        <ecNumber evidence="2">3.1.3.48</ecNumber>
    </recommendedName>
</protein>